<gene>
    <name evidence="1" type="ORF">A3A20_00700</name>
</gene>
<dbReference type="AlphaFoldDB" id="A0A1F8DPR3"/>
<evidence type="ECO:0000313" key="1">
    <source>
        <dbReference type="EMBL" id="OGM90623.1"/>
    </source>
</evidence>
<sequence>MEPKFEHKGLEADIERLKADVAERLKSPEAMRGGISHRDIVREATRPLVYPSGPSSQSRSVLPDYAEDFSAETKLKIEELIDMAIHKGIEKAATAARKSGSAAIMDAFHDAVTTKLLEEFQRLGILKK</sequence>
<name>A0A1F8DPR3_9BACT</name>
<organism evidence="1 2">
    <name type="scientific">Candidatus Wolfebacteria bacterium RIFCSPLOWO2_01_FULL_45_19</name>
    <dbReference type="NCBI Taxonomy" id="1802557"/>
    <lineage>
        <taxon>Bacteria</taxon>
        <taxon>Candidatus Wolfeibacteriota</taxon>
    </lineage>
</organism>
<dbReference type="EMBL" id="MGIR01000010">
    <property type="protein sequence ID" value="OGM90623.1"/>
    <property type="molecule type" value="Genomic_DNA"/>
</dbReference>
<proteinExistence type="predicted"/>
<evidence type="ECO:0000313" key="2">
    <source>
        <dbReference type="Proteomes" id="UP000178946"/>
    </source>
</evidence>
<reference evidence="1 2" key="1">
    <citation type="journal article" date="2016" name="Nat. Commun.">
        <title>Thousands of microbial genomes shed light on interconnected biogeochemical processes in an aquifer system.</title>
        <authorList>
            <person name="Anantharaman K."/>
            <person name="Brown C.T."/>
            <person name="Hug L.A."/>
            <person name="Sharon I."/>
            <person name="Castelle C.J."/>
            <person name="Probst A.J."/>
            <person name="Thomas B.C."/>
            <person name="Singh A."/>
            <person name="Wilkins M.J."/>
            <person name="Karaoz U."/>
            <person name="Brodie E.L."/>
            <person name="Williams K.H."/>
            <person name="Hubbard S.S."/>
            <person name="Banfield J.F."/>
        </authorList>
    </citation>
    <scope>NUCLEOTIDE SEQUENCE [LARGE SCALE GENOMIC DNA]</scope>
</reference>
<comment type="caution">
    <text evidence="1">The sequence shown here is derived from an EMBL/GenBank/DDBJ whole genome shotgun (WGS) entry which is preliminary data.</text>
</comment>
<dbReference type="STRING" id="1802557.A3A20_00700"/>
<accession>A0A1F8DPR3</accession>
<dbReference type="Proteomes" id="UP000178946">
    <property type="component" value="Unassembled WGS sequence"/>
</dbReference>
<protein>
    <submittedName>
        <fullName evidence="1">Uncharacterized protein</fullName>
    </submittedName>
</protein>